<organism evidence="2 3">
    <name type="scientific">Desulfurobacterium indicum</name>
    <dbReference type="NCBI Taxonomy" id="1914305"/>
    <lineage>
        <taxon>Bacteria</taxon>
        <taxon>Pseudomonadati</taxon>
        <taxon>Aquificota</taxon>
        <taxon>Aquificia</taxon>
        <taxon>Desulfurobacteriales</taxon>
        <taxon>Desulfurobacteriaceae</taxon>
        <taxon>Desulfurobacterium</taxon>
    </lineage>
</organism>
<proteinExistence type="predicted"/>
<accession>A0A1R1MLR8</accession>
<dbReference type="EMBL" id="MOEN01000010">
    <property type="protein sequence ID" value="OMH40703.1"/>
    <property type="molecule type" value="Genomic_DNA"/>
</dbReference>
<evidence type="ECO:0000313" key="3">
    <source>
        <dbReference type="Proteomes" id="UP000187408"/>
    </source>
</evidence>
<evidence type="ECO:0000313" key="2">
    <source>
        <dbReference type="EMBL" id="OMH40703.1"/>
    </source>
</evidence>
<dbReference type="RefSeq" id="WP_076712781.1">
    <property type="nucleotide sequence ID" value="NZ_MOEN01000010.1"/>
</dbReference>
<evidence type="ECO:0008006" key="4">
    <source>
        <dbReference type="Google" id="ProtNLM"/>
    </source>
</evidence>
<reference evidence="2 3" key="1">
    <citation type="submission" date="2016-10" db="EMBL/GenBank/DDBJ databases">
        <title>Genome sequence of a sulfur-reducing bacterium Desulfurobacterium indicum K6013.</title>
        <authorList>
            <person name="Cao J."/>
            <person name="Shao Z."/>
            <person name="Alain K."/>
            <person name="Jebbar M."/>
        </authorList>
    </citation>
    <scope>NUCLEOTIDE SEQUENCE [LARGE SCALE GENOMIC DNA]</scope>
    <source>
        <strain evidence="2 3">K6013</strain>
    </source>
</reference>
<keyword evidence="1" id="KW-0732">Signal</keyword>
<feature type="signal peptide" evidence="1">
    <location>
        <begin position="1"/>
        <end position="21"/>
    </location>
</feature>
<feature type="chain" id="PRO_5013317414" description="NusG domain-containing protein" evidence="1">
    <location>
        <begin position="22"/>
        <end position="115"/>
    </location>
</feature>
<keyword evidence="3" id="KW-1185">Reference proteome</keyword>
<comment type="caution">
    <text evidence="2">The sequence shown here is derived from an EMBL/GenBank/DDBJ whole genome shotgun (WGS) entry which is preliminary data.</text>
</comment>
<evidence type="ECO:0000256" key="1">
    <source>
        <dbReference type="SAM" id="SignalP"/>
    </source>
</evidence>
<gene>
    <name evidence="2" type="ORF">BLW93_03770</name>
</gene>
<dbReference type="AlphaFoldDB" id="A0A1R1MLR8"/>
<sequence length="115" mass="13049">MKKTTLLIAVLLLIFSLTANSATGWLKKRRKGYIYFKPFVTVNSPDVVVIFITSEGKVYRGVCRKKKFIDTCTVTPGKHFDSPYTVMRYIVLEISPPYAPKILRTGTVSTQLKEN</sequence>
<name>A0A1R1MLR8_9BACT</name>
<dbReference type="STRING" id="1914305.BLW93_03770"/>
<dbReference type="Proteomes" id="UP000187408">
    <property type="component" value="Unassembled WGS sequence"/>
</dbReference>
<protein>
    <recommendedName>
        <fullName evidence="4">NusG domain-containing protein</fullName>
    </recommendedName>
</protein>
<dbReference type="OrthoDB" id="15381at2"/>